<feature type="compositionally biased region" description="Basic and acidic residues" evidence="1">
    <location>
        <begin position="12"/>
        <end position="25"/>
    </location>
</feature>
<gene>
    <name evidence="3" type="ORF">B0A48_05544</name>
</gene>
<keyword evidence="4" id="KW-1185">Reference proteome</keyword>
<dbReference type="EMBL" id="NAJO01000007">
    <property type="protein sequence ID" value="OQO11288.1"/>
    <property type="molecule type" value="Genomic_DNA"/>
</dbReference>
<name>A0A1V8TJ65_9PEZI</name>
<feature type="region of interest" description="Disordered" evidence="1">
    <location>
        <begin position="215"/>
        <end position="255"/>
    </location>
</feature>
<feature type="transmembrane region" description="Helical" evidence="2">
    <location>
        <begin position="524"/>
        <end position="552"/>
    </location>
</feature>
<proteinExistence type="predicted"/>
<feature type="transmembrane region" description="Helical" evidence="2">
    <location>
        <begin position="483"/>
        <end position="504"/>
    </location>
</feature>
<evidence type="ECO:0000313" key="4">
    <source>
        <dbReference type="Proteomes" id="UP000192596"/>
    </source>
</evidence>
<comment type="caution">
    <text evidence="3">The sequence shown here is derived from an EMBL/GenBank/DDBJ whole genome shotgun (WGS) entry which is preliminary data.</text>
</comment>
<sequence length="553" mass="60132">MHMESQRSQADFGHRTTDFFDHSSSDGDAEDGLTGGGHRKGDEPRRTERDRSSQPESDGYLQLSPARETADPVDTSRFSVDTPSTDFNGSVDELLPDHPSSPPERRSARLSRLSALRGDRPRSSLIQEPQSVPGPEPAYRSSSVIPVSPPAPVTATQSATDVRERVLSAHAIAHEITLHALMRDEEALDRSLQSLTPMHPGDRGSLLPASLRFHQGPVSATDPRSPGALRKISVPSHPDSPPPTAKSKSSTKRVQVLPPHIDTTVLPSSLPDHMIRTPYPFSSPESARHPEIISIPPPNPPVEPDQKPILDITLRRAPRAGIYRRRHHTTLNLPSTGPVHYSPNIPTSKSLSGKLQEFDDESLFHALRSSYAQLLGPFRHFLPFKLKHIVVIGASARQADAGYGWLAAPKSPGSQSAARERMSEEKLLAHFREPKLGRRRFAFVQWAHRLVAGPRYMEVSISDIDMADMQGLEFVISWAVGEIIGVMMAVFLLAAAATVCWVMLGKSGALPGGDAGFRRAGDRVAGGVAMGIAVLLGGLTGMGTWLGVSWYVV</sequence>
<accession>A0A1V8TJ65</accession>
<dbReference type="InParanoid" id="A0A1V8TJ65"/>
<feature type="compositionally biased region" description="Basic and acidic residues" evidence="1">
    <location>
        <begin position="39"/>
        <end position="53"/>
    </location>
</feature>
<feature type="region of interest" description="Disordered" evidence="1">
    <location>
        <begin position="1"/>
        <end position="153"/>
    </location>
</feature>
<dbReference type="STRING" id="1507870.A0A1V8TJ65"/>
<feature type="compositionally biased region" description="Polar residues" evidence="1">
    <location>
        <begin position="76"/>
        <end position="88"/>
    </location>
</feature>
<keyword evidence="2" id="KW-0472">Membrane</keyword>
<keyword evidence="2" id="KW-1133">Transmembrane helix</keyword>
<dbReference type="AlphaFoldDB" id="A0A1V8TJ65"/>
<evidence type="ECO:0000313" key="3">
    <source>
        <dbReference type="EMBL" id="OQO11288.1"/>
    </source>
</evidence>
<dbReference type="OrthoDB" id="6021743at2759"/>
<evidence type="ECO:0000256" key="2">
    <source>
        <dbReference type="SAM" id="Phobius"/>
    </source>
</evidence>
<keyword evidence="2" id="KW-0812">Transmembrane</keyword>
<dbReference type="Proteomes" id="UP000192596">
    <property type="component" value="Unassembled WGS sequence"/>
</dbReference>
<protein>
    <submittedName>
        <fullName evidence="3">Uncharacterized protein</fullName>
    </submittedName>
</protein>
<organism evidence="3 4">
    <name type="scientific">Cryoendolithus antarcticus</name>
    <dbReference type="NCBI Taxonomy" id="1507870"/>
    <lineage>
        <taxon>Eukaryota</taxon>
        <taxon>Fungi</taxon>
        <taxon>Dikarya</taxon>
        <taxon>Ascomycota</taxon>
        <taxon>Pezizomycotina</taxon>
        <taxon>Dothideomycetes</taxon>
        <taxon>Dothideomycetidae</taxon>
        <taxon>Cladosporiales</taxon>
        <taxon>Cladosporiaceae</taxon>
        <taxon>Cryoendolithus</taxon>
    </lineage>
</organism>
<reference evidence="4" key="1">
    <citation type="submission" date="2017-03" db="EMBL/GenBank/DDBJ databases">
        <title>Genomes of endolithic fungi from Antarctica.</title>
        <authorList>
            <person name="Coleine C."/>
            <person name="Masonjones S."/>
            <person name="Stajich J.E."/>
        </authorList>
    </citation>
    <scope>NUCLEOTIDE SEQUENCE [LARGE SCALE GENOMIC DNA]</scope>
    <source>
        <strain evidence="4">CCFEE 5527</strain>
    </source>
</reference>
<evidence type="ECO:0000256" key="1">
    <source>
        <dbReference type="SAM" id="MobiDB-lite"/>
    </source>
</evidence>